<keyword evidence="2 5" id="KW-0812">Transmembrane</keyword>
<dbReference type="GO" id="GO:0005384">
    <property type="term" value="F:manganese ion transmembrane transporter activity"/>
    <property type="evidence" value="ECO:0007669"/>
    <property type="project" value="InterPro"/>
</dbReference>
<dbReference type="AlphaFoldDB" id="A0AAE2S889"/>
<evidence type="ECO:0000256" key="5">
    <source>
        <dbReference type="SAM" id="Phobius"/>
    </source>
</evidence>
<feature type="transmembrane region" description="Helical" evidence="5">
    <location>
        <begin position="30"/>
        <end position="46"/>
    </location>
</feature>
<feature type="non-terminal residue" evidence="6">
    <location>
        <position position="47"/>
    </location>
</feature>
<comment type="subcellular location">
    <subcellularLocation>
        <location evidence="1">Endomembrane system</location>
        <topology evidence="1">Multi-pass membrane protein</topology>
    </subcellularLocation>
</comment>
<dbReference type="Pfam" id="PF01988">
    <property type="entry name" value="VIT1"/>
    <property type="match status" value="1"/>
</dbReference>
<keyword evidence="3 5" id="KW-1133">Transmembrane helix</keyword>
<dbReference type="Proteomes" id="UP000808038">
    <property type="component" value="Unassembled WGS sequence"/>
</dbReference>
<dbReference type="GO" id="GO:0012505">
    <property type="term" value="C:endomembrane system"/>
    <property type="evidence" value="ECO:0007669"/>
    <property type="project" value="UniProtKB-SubCell"/>
</dbReference>
<accession>A0AAE2S889</accession>
<protein>
    <recommendedName>
        <fullName evidence="9">VIT family protein</fullName>
    </recommendedName>
</protein>
<comment type="caution">
    <text evidence="6">The sequence shown here is derived from an EMBL/GenBank/DDBJ whole genome shotgun (WGS) entry which is preliminary data.</text>
</comment>
<evidence type="ECO:0000256" key="1">
    <source>
        <dbReference type="ARBA" id="ARBA00004127"/>
    </source>
</evidence>
<evidence type="ECO:0000256" key="2">
    <source>
        <dbReference type="ARBA" id="ARBA00022692"/>
    </source>
</evidence>
<evidence type="ECO:0000313" key="6">
    <source>
        <dbReference type="EMBL" id="MBJ7633230.1"/>
    </source>
</evidence>
<evidence type="ECO:0000313" key="8">
    <source>
        <dbReference type="Proteomes" id="UP000808038"/>
    </source>
</evidence>
<dbReference type="EMBL" id="JAAOCX010000025">
    <property type="protein sequence ID" value="MBJ7633601.1"/>
    <property type="molecule type" value="Genomic_DNA"/>
</dbReference>
<dbReference type="EMBL" id="JAAOCX010000013">
    <property type="protein sequence ID" value="MBJ7633230.1"/>
    <property type="molecule type" value="Genomic_DNA"/>
</dbReference>
<evidence type="ECO:0008006" key="9">
    <source>
        <dbReference type="Google" id="ProtNLM"/>
    </source>
</evidence>
<evidence type="ECO:0000313" key="7">
    <source>
        <dbReference type="EMBL" id="MBJ7633601.1"/>
    </source>
</evidence>
<dbReference type="RefSeq" id="WP_199412472.1">
    <property type="nucleotide sequence ID" value="NZ_JAAOCX010000013.1"/>
</dbReference>
<keyword evidence="4 5" id="KW-0472">Membrane</keyword>
<organism evidence="6 8">
    <name type="scientific">Weissella confusa</name>
    <name type="common">Lactobacillus confusus</name>
    <dbReference type="NCBI Taxonomy" id="1583"/>
    <lineage>
        <taxon>Bacteria</taxon>
        <taxon>Bacillati</taxon>
        <taxon>Bacillota</taxon>
        <taxon>Bacilli</taxon>
        <taxon>Lactobacillales</taxon>
        <taxon>Lactobacillaceae</taxon>
        <taxon>Weissella</taxon>
    </lineage>
</organism>
<sequence length="47" mass="4746">MKKHVSAIVYGGLDGIITTFAVVAGSVGGNVSNIVIIILGFSNLLAD</sequence>
<evidence type="ECO:0000256" key="3">
    <source>
        <dbReference type="ARBA" id="ARBA00022989"/>
    </source>
</evidence>
<reference evidence="6" key="2">
    <citation type="journal article" date="2021" name="Int. J. Food Microbiol.">
        <title>Safety demonstration of a microbial species for use in the food chain: Weissella confusa.</title>
        <authorList>
            <person name="Bourdichon F."/>
            <person name="Patrone V."/>
            <person name="Fontana A."/>
            <person name="Milani G."/>
            <person name="Morelli L."/>
        </authorList>
    </citation>
    <scope>NUCLEOTIDE SEQUENCE</scope>
    <source>
        <strain evidence="6">CCUG 30943</strain>
    </source>
</reference>
<reference evidence="6" key="1">
    <citation type="submission" date="2020-02" db="EMBL/GenBank/DDBJ databases">
        <authorList>
            <person name="Fontana A."/>
            <person name="Patrone V."/>
            <person name="Morelli L."/>
        </authorList>
    </citation>
    <scope>NUCLEOTIDE SEQUENCE</scope>
    <source>
        <strain evidence="6">CCUG 30943</strain>
    </source>
</reference>
<name>A0AAE2S889_WEICO</name>
<dbReference type="InterPro" id="IPR008217">
    <property type="entry name" value="Ccc1_fam"/>
</dbReference>
<proteinExistence type="predicted"/>
<gene>
    <name evidence="6" type="ORF">HAU43_09075</name>
    <name evidence="7" type="ORF">HAU43_11000</name>
</gene>
<evidence type="ECO:0000256" key="4">
    <source>
        <dbReference type="ARBA" id="ARBA00023136"/>
    </source>
</evidence>
<dbReference type="GO" id="GO:0030026">
    <property type="term" value="P:intracellular manganese ion homeostasis"/>
    <property type="evidence" value="ECO:0007669"/>
    <property type="project" value="InterPro"/>
</dbReference>